<dbReference type="InterPro" id="IPR029001">
    <property type="entry name" value="ITPase-like_fam"/>
</dbReference>
<dbReference type="NCBIfam" id="TIGR00172">
    <property type="entry name" value="maf"/>
    <property type="match status" value="1"/>
</dbReference>
<reference evidence="5" key="1">
    <citation type="submission" date="2017-08" db="EMBL/GenBank/DDBJ databases">
        <authorList>
            <person name="Grouzdev D.S."/>
            <person name="Gaisin V.A."/>
            <person name="Rysina M.S."/>
            <person name="Gorlenko V.M."/>
        </authorList>
    </citation>
    <scope>NUCLEOTIDE SEQUENCE [LARGE SCALE GENOMIC DNA]</scope>
    <source>
        <strain evidence="5">Kir15-3F</strain>
    </source>
</reference>
<protein>
    <recommendedName>
        <fullName evidence="3">dTTP/UTP pyrophosphatase</fullName>
        <shortName evidence="3">dTTPase/UTPase</shortName>
        <ecNumber evidence="3">3.6.1.9</ecNumber>
    </recommendedName>
    <alternativeName>
        <fullName evidence="3">Nucleoside triphosphate pyrophosphatase</fullName>
    </alternativeName>
    <alternativeName>
        <fullName evidence="3">Nucleotide pyrophosphatase</fullName>
        <shortName evidence="3">Nucleotide PPase</shortName>
    </alternativeName>
</protein>
<feature type="active site" description="Proton acceptor" evidence="3">
    <location>
        <position position="84"/>
    </location>
</feature>
<dbReference type="OrthoDB" id="9807767at2"/>
<dbReference type="EMBL" id="NQWI01000054">
    <property type="protein sequence ID" value="PDW02734.1"/>
    <property type="molecule type" value="Genomic_DNA"/>
</dbReference>
<gene>
    <name evidence="4" type="primary">maf</name>
    <name evidence="4" type="ORF">CJ255_12445</name>
</gene>
<organism evidence="4 5">
    <name type="scientific">Candidatus Viridilinea mediisalina</name>
    <dbReference type="NCBI Taxonomy" id="2024553"/>
    <lineage>
        <taxon>Bacteria</taxon>
        <taxon>Bacillati</taxon>
        <taxon>Chloroflexota</taxon>
        <taxon>Chloroflexia</taxon>
        <taxon>Chloroflexales</taxon>
        <taxon>Chloroflexineae</taxon>
        <taxon>Oscillochloridaceae</taxon>
        <taxon>Candidatus Viridilinea</taxon>
    </lineage>
</organism>
<evidence type="ECO:0000256" key="2">
    <source>
        <dbReference type="ARBA" id="ARBA00022801"/>
    </source>
</evidence>
<dbReference type="CDD" id="cd00555">
    <property type="entry name" value="Maf"/>
    <property type="match status" value="1"/>
</dbReference>
<comment type="function">
    <text evidence="3">Nucleoside triphosphate pyrophosphatase that hydrolyzes dTTP and UTP. May have a dual role in cell division arrest and in preventing the incorporation of modified nucleotides into cellular nucleic acids.</text>
</comment>
<dbReference type="PIRSF" id="PIRSF006305">
    <property type="entry name" value="Maf"/>
    <property type="match status" value="1"/>
</dbReference>
<feature type="site" description="Important for substrate specificity" evidence="3">
    <location>
        <position position="174"/>
    </location>
</feature>
<proteinExistence type="inferred from homology"/>
<dbReference type="Proteomes" id="UP000220527">
    <property type="component" value="Unassembled WGS sequence"/>
</dbReference>
<comment type="catalytic activity">
    <reaction evidence="3">
        <text>UTP + H2O = UMP + diphosphate + H(+)</text>
        <dbReference type="Rhea" id="RHEA:29395"/>
        <dbReference type="ChEBI" id="CHEBI:15377"/>
        <dbReference type="ChEBI" id="CHEBI:15378"/>
        <dbReference type="ChEBI" id="CHEBI:33019"/>
        <dbReference type="ChEBI" id="CHEBI:46398"/>
        <dbReference type="ChEBI" id="CHEBI:57865"/>
        <dbReference type="EC" id="3.6.1.9"/>
    </reaction>
</comment>
<comment type="cofactor">
    <cofactor evidence="1 3">
        <name>a divalent metal cation</name>
        <dbReference type="ChEBI" id="CHEBI:60240"/>
    </cofactor>
</comment>
<keyword evidence="2 3" id="KW-0378">Hydrolase</keyword>
<evidence type="ECO:0000256" key="1">
    <source>
        <dbReference type="ARBA" id="ARBA00001968"/>
    </source>
</evidence>
<feature type="site" description="Important for substrate specificity" evidence="3">
    <location>
        <position position="15"/>
    </location>
</feature>
<dbReference type="GO" id="GO:0009117">
    <property type="term" value="P:nucleotide metabolic process"/>
    <property type="evidence" value="ECO:0007669"/>
    <property type="project" value="UniProtKB-KW"/>
</dbReference>
<keyword evidence="3" id="KW-0963">Cytoplasm</keyword>
<dbReference type="Pfam" id="PF02545">
    <property type="entry name" value="Maf"/>
    <property type="match status" value="1"/>
</dbReference>
<dbReference type="AlphaFoldDB" id="A0A2A6RHX7"/>
<dbReference type="SUPFAM" id="SSF52972">
    <property type="entry name" value="ITPase-like"/>
    <property type="match status" value="1"/>
</dbReference>
<dbReference type="EC" id="3.6.1.9" evidence="3"/>
<name>A0A2A6RHX7_9CHLR</name>
<keyword evidence="5" id="KW-1185">Reference proteome</keyword>
<dbReference type="HAMAP" id="MF_00528">
    <property type="entry name" value="Maf"/>
    <property type="match status" value="1"/>
</dbReference>
<comment type="caution">
    <text evidence="3">Lacks conserved residue(s) required for the propagation of feature annotation.</text>
</comment>
<evidence type="ECO:0000313" key="5">
    <source>
        <dbReference type="Proteomes" id="UP000220527"/>
    </source>
</evidence>
<comment type="similarity">
    <text evidence="3">Belongs to the Maf family. YhdE subfamily.</text>
</comment>
<accession>A0A2A6RHX7</accession>
<dbReference type="Gene3D" id="3.90.950.10">
    <property type="match status" value="1"/>
</dbReference>
<dbReference type="GO" id="GO:0005737">
    <property type="term" value="C:cytoplasm"/>
    <property type="evidence" value="ECO:0007669"/>
    <property type="project" value="UniProtKB-SubCell"/>
</dbReference>
<evidence type="ECO:0000313" key="4">
    <source>
        <dbReference type="EMBL" id="PDW02734.1"/>
    </source>
</evidence>
<evidence type="ECO:0000256" key="3">
    <source>
        <dbReference type="HAMAP-Rule" id="MF_00528"/>
    </source>
</evidence>
<dbReference type="GO" id="GO:0036221">
    <property type="term" value="F:UTP diphosphatase activity"/>
    <property type="evidence" value="ECO:0007669"/>
    <property type="project" value="RHEA"/>
</dbReference>
<comment type="caution">
    <text evidence="4">The sequence shown here is derived from an EMBL/GenBank/DDBJ whole genome shotgun (WGS) entry which is preliminary data.</text>
</comment>
<feature type="site" description="Important for substrate specificity" evidence="3">
    <location>
        <position position="85"/>
    </location>
</feature>
<dbReference type="PANTHER" id="PTHR43213:SF5">
    <property type="entry name" value="BIFUNCTIONAL DTTP_UTP PYROPHOSPHATASE_METHYLTRANSFERASE PROTEIN-RELATED"/>
    <property type="match status" value="1"/>
</dbReference>
<comment type="subcellular location">
    <subcellularLocation>
        <location evidence="3">Cytoplasm</location>
    </subcellularLocation>
</comment>
<dbReference type="GO" id="GO:0036218">
    <property type="term" value="F:dTTP diphosphatase activity"/>
    <property type="evidence" value="ECO:0007669"/>
    <property type="project" value="RHEA"/>
</dbReference>
<keyword evidence="3" id="KW-0546">Nucleotide metabolism</keyword>
<comment type="catalytic activity">
    <reaction evidence="3">
        <text>dTTP + H2O = dTMP + diphosphate + H(+)</text>
        <dbReference type="Rhea" id="RHEA:28534"/>
        <dbReference type="ChEBI" id="CHEBI:15377"/>
        <dbReference type="ChEBI" id="CHEBI:15378"/>
        <dbReference type="ChEBI" id="CHEBI:33019"/>
        <dbReference type="ChEBI" id="CHEBI:37568"/>
        <dbReference type="ChEBI" id="CHEBI:63528"/>
        <dbReference type="EC" id="3.6.1.9"/>
    </reaction>
</comment>
<dbReference type="InterPro" id="IPR003697">
    <property type="entry name" value="Maf-like"/>
</dbReference>
<dbReference type="PANTHER" id="PTHR43213">
    <property type="entry name" value="BIFUNCTIONAL DTTP/UTP PYROPHOSPHATASE/METHYLTRANSFERASE PROTEIN-RELATED"/>
    <property type="match status" value="1"/>
</dbReference>
<sequence>MAWTRRLVLASASPRRYELLTALGATFTVIATDVEAELRAAPPELMAQLPPVTLPPLEHPTLLAWRKAQAASLQAPGAIILGADTVVVLDGMLLNKPGDGATAQAMLRQLSGRSHTVYTGVCVLEPEHPQQPATRSRLALVASEVEFAPVSAQAIAAYVATGEPLDKAGAYGVQGMGGKLVHSVRGSYTAVVGLPLVTTYELLSQAGVQGLTDPSVTYQRWLQSQGKDPLPCPPTLP</sequence>